<dbReference type="Pfam" id="PF18211">
    <property type="entry name" value="Csm1_B"/>
    <property type="match status" value="1"/>
</dbReference>
<dbReference type="Pfam" id="PF01966">
    <property type="entry name" value="HD"/>
    <property type="match status" value="1"/>
</dbReference>
<evidence type="ECO:0000256" key="2">
    <source>
        <dbReference type="ARBA" id="ARBA00022741"/>
    </source>
</evidence>
<keyword evidence="1" id="KW-0808">Transferase</keyword>
<organism evidence="7 8">
    <name type="scientific">Hydrogenobacter hydrogenophilus</name>
    <dbReference type="NCBI Taxonomy" id="35835"/>
    <lineage>
        <taxon>Bacteria</taxon>
        <taxon>Pseudomonadati</taxon>
        <taxon>Aquificota</taxon>
        <taxon>Aquificia</taxon>
        <taxon>Aquificales</taxon>
        <taxon>Aquificaceae</taxon>
        <taxon>Hydrogenobacter</taxon>
    </lineage>
</organism>
<gene>
    <name evidence="7" type="ORF">SAMN06265353_0956</name>
</gene>
<evidence type="ECO:0000256" key="3">
    <source>
        <dbReference type="ARBA" id="ARBA00023118"/>
    </source>
</evidence>
<name>A0A285NX12_9AQUI</name>
<sequence length="806" mass="93154">MERERLLLAIGGLLHDIGKVLQRAGFKENNYQEFNYQHAKLSYNFVEKELKHKLSSEDYKKIITSTYHHKPETLGDIHPYIYRFADYFASSERSLRTLEEKVKLLMNVFSVVELDGEHKNVEWTHYYELKPLEVDFETPEGYKLVYPKDYQEIKARIDIGEKEKIEKEITDKYKNLLCGFKKGLDSIDFSDLERAFERLYHIFYKYFWCVPASTWDQERKDSHYPDISLFDHSRVVACLSASFWTDYNIKVIESLMGRGSDFKTAGENLKLVLIDGDITGIQNFLYNLSGYKGSAKRLRGKSLFLAILPELVGRYLLGELGYPRANLLYAGGGKFWALVGYEEGMDQKLAKIEQNVEEALIRKYNGALGFVLTHHEFNANMLRIQEESGAYASNFREVVKSLYEKVEEKKKRKFYRVIERFEELANQDWQKPEGKVICPSCRSVLIKEGYDKEGNQLVCHACKEFETLGAKSVKADYLLLTKDPEEADLWIEPIGGIAFLKDKKHNTEGFLYAINNTKNIEDVDGFRFLARTVPTDEENNVLDLESLVEDAESGYELLGFARADVDNLGYIFACGLKKDYSISRVATLSRNLELFFSGVVNAIIRERFQKSIYTVYSGGDDLFLIGYWEDSLSAMCAIRQEFKLYTEGEASSRGRFDLSAGIYLAGPKYPVRLGAEGAGKEEDKAKEKKPAVAVLSEVLTWDQLEEALDKLGEKNYEKLNRSFVYKIYNLLKQHSKRGVLDMRFYPLLYYFTYRNLEESKAKEFIKLILDEDYQIDLEQARFMLKYILMKTRQKGSNKAVNKNTGG</sequence>
<keyword evidence="8" id="KW-1185">Reference proteome</keyword>
<dbReference type="InterPro" id="IPR054767">
    <property type="entry name" value="Cas10-Cmr2_palm2"/>
</dbReference>
<proteinExistence type="predicted"/>
<keyword evidence="2" id="KW-0547">Nucleotide-binding</keyword>
<dbReference type="EMBL" id="OBEN01000004">
    <property type="protein sequence ID" value="SNZ14020.1"/>
    <property type="molecule type" value="Genomic_DNA"/>
</dbReference>
<dbReference type="InterPro" id="IPR041062">
    <property type="entry name" value="Csm1_B"/>
</dbReference>
<protein>
    <submittedName>
        <fullName evidence="7">CRISPR-associated protein Cas10/Csm1, subtype III-A/MTUBE</fullName>
    </submittedName>
</protein>
<feature type="domain" description="HD" evidence="4">
    <location>
        <begin position="4"/>
        <end position="71"/>
    </location>
</feature>
<dbReference type="RefSeq" id="WP_096601846.1">
    <property type="nucleotide sequence ID" value="NZ_OBEN01000004.1"/>
</dbReference>
<dbReference type="InterPro" id="IPR013408">
    <property type="entry name" value="Cas10/Csm1"/>
</dbReference>
<dbReference type="Gene3D" id="3.30.70.270">
    <property type="match status" value="1"/>
</dbReference>
<feature type="domain" description="Csm1 subunit" evidence="5">
    <location>
        <begin position="292"/>
        <end position="381"/>
    </location>
</feature>
<evidence type="ECO:0000313" key="8">
    <source>
        <dbReference type="Proteomes" id="UP000218627"/>
    </source>
</evidence>
<dbReference type="InterPro" id="IPR006674">
    <property type="entry name" value="HD_domain"/>
</dbReference>
<dbReference type="OrthoDB" id="9768769at2"/>
<dbReference type="GO" id="GO:0051607">
    <property type="term" value="P:defense response to virus"/>
    <property type="evidence" value="ECO:0007669"/>
    <property type="project" value="UniProtKB-KW"/>
</dbReference>
<dbReference type="InterPro" id="IPR052117">
    <property type="entry name" value="Cas10/Csm1_subtype-III-A"/>
</dbReference>
<evidence type="ECO:0000259" key="5">
    <source>
        <dbReference type="Pfam" id="PF18211"/>
    </source>
</evidence>
<feature type="domain" description="Cas10/Cmr2 second palm" evidence="6">
    <location>
        <begin position="559"/>
        <end position="689"/>
    </location>
</feature>
<keyword evidence="3" id="KW-0051">Antiviral defense</keyword>
<evidence type="ECO:0000256" key="1">
    <source>
        <dbReference type="ARBA" id="ARBA00022679"/>
    </source>
</evidence>
<dbReference type="GO" id="GO:0000166">
    <property type="term" value="F:nucleotide binding"/>
    <property type="evidence" value="ECO:0007669"/>
    <property type="project" value="UniProtKB-KW"/>
</dbReference>
<dbReference type="InterPro" id="IPR043128">
    <property type="entry name" value="Rev_trsase/Diguanyl_cyclase"/>
</dbReference>
<dbReference type="GO" id="GO:0016740">
    <property type="term" value="F:transferase activity"/>
    <property type="evidence" value="ECO:0007669"/>
    <property type="project" value="UniProtKB-KW"/>
</dbReference>
<dbReference type="Proteomes" id="UP000218627">
    <property type="component" value="Unassembled WGS sequence"/>
</dbReference>
<accession>A0A285NX12</accession>
<reference evidence="8" key="1">
    <citation type="submission" date="2017-09" db="EMBL/GenBank/DDBJ databases">
        <authorList>
            <person name="Varghese N."/>
            <person name="Submissions S."/>
        </authorList>
    </citation>
    <scope>NUCLEOTIDE SEQUENCE [LARGE SCALE GENOMIC DNA]</scope>
    <source>
        <strain evidence="8">DSM 2913</strain>
    </source>
</reference>
<dbReference type="PANTHER" id="PTHR36528:SF1">
    <property type="entry name" value="CRISPR SYSTEM SINGLE-STRAND-SPECIFIC DEOXYRIBONUCLEASE CAS10_CSM1 (SUBTYPE III-A)"/>
    <property type="match status" value="1"/>
</dbReference>
<dbReference type="Pfam" id="PF22335">
    <property type="entry name" value="Cas10-Cmr2_palm2"/>
    <property type="match status" value="1"/>
</dbReference>
<dbReference type="PANTHER" id="PTHR36528">
    <property type="entry name" value="CRISPR SYSTEM SINGLE-STRAND-SPECIFIC DEOXYRIBONUCLEASE CAS10/CSM1 (SUBTYPE III-A)"/>
    <property type="match status" value="1"/>
</dbReference>
<dbReference type="SUPFAM" id="SSF109604">
    <property type="entry name" value="HD-domain/PDEase-like"/>
    <property type="match status" value="1"/>
</dbReference>
<evidence type="ECO:0000259" key="4">
    <source>
        <dbReference type="Pfam" id="PF01966"/>
    </source>
</evidence>
<dbReference type="NCBIfam" id="TIGR02578">
    <property type="entry name" value="cas_TM1811_Csm1"/>
    <property type="match status" value="1"/>
</dbReference>
<dbReference type="AlphaFoldDB" id="A0A285NX12"/>
<evidence type="ECO:0000313" key="7">
    <source>
        <dbReference type="EMBL" id="SNZ14020.1"/>
    </source>
</evidence>
<evidence type="ECO:0000259" key="6">
    <source>
        <dbReference type="Pfam" id="PF22335"/>
    </source>
</evidence>
<dbReference type="Gene3D" id="1.10.3210.10">
    <property type="entry name" value="Hypothetical protein af1432"/>
    <property type="match status" value="1"/>
</dbReference>